<feature type="transmembrane region" description="Helical" evidence="1">
    <location>
        <begin position="6"/>
        <end position="26"/>
    </location>
</feature>
<protein>
    <submittedName>
        <fullName evidence="2">Uncharacterized protein</fullName>
    </submittedName>
</protein>
<evidence type="ECO:0000256" key="1">
    <source>
        <dbReference type="SAM" id="Phobius"/>
    </source>
</evidence>
<reference evidence="2" key="2">
    <citation type="submission" date="2023-04" db="EMBL/GenBank/DDBJ databases">
        <authorList>
            <person name="Bruccoleri R.E."/>
            <person name="Oakeley E.J."/>
            <person name="Faust A.-M."/>
            <person name="Dessus-Babus S."/>
            <person name="Altorfer M."/>
            <person name="Burckhardt D."/>
            <person name="Oertli M."/>
            <person name="Naumann U."/>
            <person name="Petersen F."/>
            <person name="Wong J."/>
        </authorList>
    </citation>
    <scope>NUCLEOTIDE SEQUENCE</scope>
    <source>
        <strain evidence="2">GSM-AAB239-AS_SAM_17_03QT</strain>
        <tissue evidence="2">Leaf</tissue>
    </source>
</reference>
<dbReference type="Proteomes" id="UP001140949">
    <property type="component" value="Unassembled WGS sequence"/>
</dbReference>
<keyword evidence="1" id="KW-0472">Membrane</keyword>
<proteinExistence type="predicted"/>
<accession>A0AAX6GUB7</accession>
<comment type="caution">
    <text evidence="2">The sequence shown here is derived from an EMBL/GenBank/DDBJ whole genome shotgun (WGS) entry which is preliminary data.</text>
</comment>
<name>A0AAX6GUB7_IRIPA</name>
<evidence type="ECO:0000313" key="3">
    <source>
        <dbReference type="Proteomes" id="UP001140949"/>
    </source>
</evidence>
<dbReference type="AlphaFoldDB" id="A0AAX6GUB7"/>
<sequence>MGSSFWAAAIGILKITIPVVGVLRILKITIPVVGVLRMINESDASPMGFLYEAMNMTKEEIGKNLGGEKDSYMPYWDIIDKNMEQLSS</sequence>
<keyword evidence="1" id="KW-1133">Transmembrane helix</keyword>
<gene>
    <name evidence="2" type="ORF">M6B38_347040</name>
</gene>
<organism evidence="2 3">
    <name type="scientific">Iris pallida</name>
    <name type="common">Sweet iris</name>
    <dbReference type="NCBI Taxonomy" id="29817"/>
    <lineage>
        <taxon>Eukaryota</taxon>
        <taxon>Viridiplantae</taxon>
        <taxon>Streptophyta</taxon>
        <taxon>Embryophyta</taxon>
        <taxon>Tracheophyta</taxon>
        <taxon>Spermatophyta</taxon>
        <taxon>Magnoliopsida</taxon>
        <taxon>Liliopsida</taxon>
        <taxon>Asparagales</taxon>
        <taxon>Iridaceae</taxon>
        <taxon>Iridoideae</taxon>
        <taxon>Irideae</taxon>
        <taxon>Iris</taxon>
    </lineage>
</organism>
<evidence type="ECO:0000313" key="2">
    <source>
        <dbReference type="EMBL" id="KAJ6831878.1"/>
    </source>
</evidence>
<dbReference type="EMBL" id="JANAVB010016250">
    <property type="protein sequence ID" value="KAJ6831878.1"/>
    <property type="molecule type" value="Genomic_DNA"/>
</dbReference>
<keyword evidence="1" id="KW-0812">Transmembrane</keyword>
<reference evidence="2" key="1">
    <citation type="journal article" date="2023" name="GigaByte">
        <title>Genome assembly of the bearded iris, Iris pallida Lam.</title>
        <authorList>
            <person name="Bruccoleri R.E."/>
            <person name="Oakeley E.J."/>
            <person name="Faust A.M.E."/>
            <person name="Altorfer M."/>
            <person name="Dessus-Babus S."/>
            <person name="Burckhardt D."/>
            <person name="Oertli M."/>
            <person name="Naumann U."/>
            <person name="Petersen F."/>
            <person name="Wong J."/>
        </authorList>
    </citation>
    <scope>NUCLEOTIDE SEQUENCE</scope>
    <source>
        <strain evidence="2">GSM-AAB239-AS_SAM_17_03QT</strain>
    </source>
</reference>
<keyword evidence="3" id="KW-1185">Reference proteome</keyword>